<dbReference type="CDD" id="cd00637">
    <property type="entry name" value="7tm_classA_rhodopsin-like"/>
    <property type="match status" value="1"/>
</dbReference>
<evidence type="ECO:0000256" key="3">
    <source>
        <dbReference type="ARBA" id="ARBA00022475"/>
    </source>
</evidence>
<feature type="domain" description="G-protein coupled receptors family 1 profile" evidence="12">
    <location>
        <begin position="47"/>
        <end position="313"/>
    </location>
</feature>
<dbReference type="PROSITE" id="PS50262">
    <property type="entry name" value="G_PROTEIN_RECEP_F1_2"/>
    <property type="match status" value="1"/>
</dbReference>
<dbReference type="RefSeq" id="XP_022084763.1">
    <property type="nucleotide sequence ID" value="XM_022229071.1"/>
</dbReference>
<organism evidence="13 14">
    <name type="scientific">Acanthaster planci</name>
    <name type="common">Crown-of-thorns starfish</name>
    <dbReference type="NCBI Taxonomy" id="133434"/>
    <lineage>
        <taxon>Eukaryota</taxon>
        <taxon>Metazoa</taxon>
        <taxon>Echinodermata</taxon>
        <taxon>Eleutherozoa</taxon>
        <taxon>Asterozoa</taxon>
        <taxon>Asteroidea</taxon>
        <taxon>Valvatacea</taxon>
        <taxon>Valvatida</taxon>
        <taxon>Acanthasteridae</taxon>
        <taxon>Acanthaster</taxon>
    </lineage>
</organism>
<evidence type="ECO:0000256" key="9">
    <source>
        <dbReference type="ARBA" id="ARBA00023224"/>
    </source>
</evidence>
<dbReference type="GeneID" id="110976087"/>
<dbReference type="OrthoDB" id="2105199at2759"/>
<keyword evidence="3" id="KW-1003">Cell membrane</keyword>
<dbReference type="PRINTS" id="PR01012">
    <property type="entry name" value="NRPEPTIDEYR"/>
</dbReference>
<feature type="transmembrane region" description="Helical" evidence="11">
    <location>
        <begin position="199"/>
        <end position="225"/>
    </location>
</feature>
<evidence type="ECO:0000313" key="13">
    <source>
        <dbReference type="Proteomes" id="UP000694845"/>
    </source>
</evidence>
<reference evidence="14" key="1">
    <citation type="submission" date="2025-08" db="UniProtKB">
        <authorList>
            <consortium name="RefSeq"/>
        </authorList>
    </citation>
    <scope>IDENTIFICATION</scope>
</reference>
<dbReference type="PANTHER" id="PTHR24228">
    <property type="entry name" value="B2 BRADYKININ RECEPTOR/ANGIOTENSIN II RECEPTOR"/>
    <property type="match status" value="1"/>
</dbReference>
<sequence length="352" mass="39331">MENSTTVISILPSINSTEEPFKVYKYYYMRVILATLCIVSSVFGVVGNTLVICAVPLSKKLRTVTNVFIVNLSVSDLMACTFLPWQAVSVLSEDGWPLPQAYWLCVVTSAVFCLSICCSVTNLALIALNRWIGITKSAATTRRIYTSRNIACMIALSWAVPFVLSIMLPLLGIGEIGYEPLYSVCSWVKGNEYSLLHNILIIVFFFPAPLAVISLCYISIFRYVLKTSRRLARQDIPSVSDAVSGADRAMRKKLWKRQIAVTKNLVYIVLAYVICITPFAVSVIPLGYEWSIRLTPYAGAILFFNSCVNPIIYATSHPDFKEAFGFMVRCQCTTKPQSRAQSLQLNTRNQNK</sequence>
<protein>
    <submittedName>
        <fullName evidence="14">Melatonin receptor type 1A-like</fullName>
    </submittedName>
</protein>
<evidence type="ECO:0000256" key="8">
    <source>
        <dbReference type="ARBA" id="ARBA00023170"/>
    </source>
</evidence>
<evidence type="ECO:0000256" key="5">
    <source>
        <dbReference type="ARBA" id="ARBA00022989"/>
    </source>
</evidence>
<keyword evidence="13" id="KW-1185">Reference proteome</keyword>
<dbReference type="OMA" id="LAYVICI"/>
<dbReference type="Proteomes" id="UP000694845">
    <property type="component" value="Unplaced"/>
</dbReference>
<evidence type="ECO:0000259" key="12">
    <source>
        <dbReference type="PROSITE" id="PS50262"/>
    </source>
</evidence>
<keyword evidence="9 10" id="KW-0807">Transducer</keyword>
<feature type="transmembrane region" description="Helical" evidence="11">
    <location>
        <begin position="149"/>
        <end position="173"/>
    </location>
</feature>
<feature type="transmembrane region" description="Helical" evidence="11">
    <location>
        <begin position="100"/>
        <end position="128"/>
    </location>
</feature>
<feature type="transmembrane region" description="Helical" evidence="11">
    <location>
        <begin position="67"/>
        <end position="88"/>
    </location>
</feature>
<comment type="subcellular location">
    <subcellularLocation>
        <location evidence="1">Cell membrane</location>
        <topology evidence="1">Multi-pass membrane protein</topology>
    </subcellularLocation>
</comment>
<dbReference type="InterPro" id="IPR017452">
    <property type="entry name" value="GPCR_Rhodpsn_7TM"/>
</dbReference>
<dbReference type="PRINTS" id="PR00237">
    <property type="entry name" value="GPCRRHODOPSN"/>
</dbReference>
<keyword evidence="8 10" id="KW-0675">Receptor</keyword>
<name>A0A8B7XV76_ACAPL</name>
<dbReference type="KEGG" id="aplc:110976087"/>
<keyword evidence="4 10" id="KW-0812">Transmembrane</keyword>
<keyword evidence="6 10" id="KW-0297">G-protein coupled receptor</keyword>
<dbReference type="Gene3D" id="1.20.1070.10">
    <property type="entry name" value="Rhodopsin 7-helix transmembrane proteins"/>
    <property type="match status" value="1"/>
</dbReference>
<evidence type="ECO:0000256" key="11">
    <source>
        <dbReference type="SAM" id="Phobius"/>
    </source>
</evidence>
<evidence type="ECO:0000256" key="4">
    <source>
        <dbReference type="ARBA" id="ARBA00022692"/>
    </source>
</evidence>
<dbReference type="Pfam" id="PF00001">
    <property type="entry name" value="7tm_1"/>
    <property type="match status" value="1"/>
</dbReference>
<dbReference type="PANTHER" id="PTHR24228:SF72">
    <property type="entry name" value="G-PROTEIN COUPLED RECEPTORS FAMILY 1 PROFILE DOMAIN-CONTAINING PROTEIN"/>
    <property type="match status" value="1"/>
</dbReference>
<dbReference type="SUPFAM" id="SSF81321">
    <property type="entry name" value="Family A G protein-coupled receptor-like"/>
    <property type="match status" value="1"/>
</dbReference>
<feature type="transmembrane region" description="Helical" evidence="11">
    <location>
        <begin position="265"/>
        <end position="288"/>
    </location>
</feature>
<dbReference type="InterPro" id="IPR000611">
    <property type="entry name" value="NPY_rcpt"/>
</dbReference>
<evidence type="ECO:0000313" key="14">
    <source>
        <dbReference type="RefSeq" id="XP_022084763.1"/>
    </source>
</evidence>
<dbReference type="GO" id="GO:0005886">
    <property type="term" value="C:plasma membrane"/>
    <property type="evidence" value="ECO:0007669"/>
    <property type="project" value="UniProtKB-SubCell"/>
</dbReference>
<evidence type="ECO:0000256" key="2">
    <source>
        <dbReference type="ARBA" id="ARBA00010663"/>
    </source>
</evidence>
<comment type="similarity">
    <text evidence="2 10">Belongs to the G-protein coupled receptor 1 family.</text>
</comment>
<dbReference type="PROSITE" id="PS00237">
    <property type="entry name" value="G_PROTEIN_RECEP_F1_1"/>
    <property type="match status" value="1"/>
</dbReference>
<dbReference type="AlphaFoldDB" id="A0A8B7XV76"/>
<keyword evidence="7 11" id="KW-0472">Membrane</keyword>
<feature type="transmembrane region" description="Helical" evidence="11">
    <location>
        <begin position="27"/>
        <end position="55"/>
    </location>
</feature>
<proteinExistence type="inferred from homology"/>
<dbReference type="GO" id="GO:0004983">
    <property type="term" value="F:neuropeptide Y receptor activity"/>
    <property type="evidence" value="ECO:0007669"/>
    <property type="project" value="InterPro"/>
</dbReference>
<evidence type="ECO:0000256" key="10">
    <source>
        <dbReference type="RuleBase" id="RU000688"/>
    </source>
</evidence>
<accession>A0A8B7XV76</accession>
<evidence type="ECO:0000256" key="6">
    <source>
        <dbReference type="ARBA" id="ARBA00023040"/>
    </source>
</evidence>
<dbReference type="InterPro" id="IPR000276">
    <property type="entry name" value="GPCR_Rhodpsn"/>
</dbReference>
<feature type="transmembrane region" description="Helical" evidence="11">
    <location>
        <begin position="294"/>
        <end position="314"/>
    </location>
</feature>
<evidence type="ECO:0000256" key="1">
    <source>
        <dbReference type="ARBA" id="ARBA00004651"/>
    </source>
</evidence>
<evidence type="ECO:0000256" key="7">
    <source>
        <dbReference type="ARBA" id="ARBA00023136"/>
    </source>
</evidence>
<keyword evidence="5 11" id="KW-1133">Transmembrane helix</keyword>
<gene>
    <name evidence="14" type="primary">LOC110976087</name>
</gene>